<organism evidence="2 3">
    <name type="scientific">Cuniculiplasma divulgatum</name>
    <dbReference type="NCBI Taxonomy" id="1673428"/>
    <lineage>
        <taxon>Archaea</taxon>
        <taxon>Methanobacteriati</taxon>
        <taxon>Thermoplasmatota</taxon>
        <taxon>Thermoplasmata</taxon>
        <taxon>Thermoplasmatales</taxon>
        <taxon>Cuniculiplasmataceae</taxon>
        <taxon>Cuniculiplasma</taxon>
    </lineage>
</organism>
<feature type="transmembrane region" description="Helical" evidence="1">
    <location>
        <begin position="162"/>
        <end position="185"/>
    </location>
</feature>
<feature type="transmembrane region" description="Helical" evidence="1">
    <location>
        <begin position="12"/>
        <end position="35"/>
    </location>
</feature>
<evidence type="ECO:0000256" key="1">
    <source>
        <dbReference type="SAM" id="Phobius"/>
    </source>
</evidence>
<evidence type="ECO:0000313" key="3">
    <source>
        <dbReference type="Proteomes" id="UP000195607"/>
    </source>
</evidence>
<feature type="transmembrane region" description="Helical" evidence="1">
    <location>
        <begin position="41"/>
        <end position="62"/>
    </location>
</feature>
<evidence type="ECO:0000313" key="2">
    <source>
        <dbReference type="EMBL" id="SIM40370.1"/>
    </source>
</evidence>
<keyword evidence="1" id="KW-1133">Transmembrane helix</keyword>
<feature type="transmembrane region" description="Helical" evidence="1">
    <location>
        <begin position="113"/>
        <end position="133"/>
    </location>
</feature>
<sequence length="186" mass="20835">MTLIDAIKKQRFASGMIIVPWLFFIIFVASGNLLLLDYIHVLIGAIWTGTDVFLGLIFNRVIKTLDGRTKYDISQRILPMSLYFIPSATILTPLAGMILAIKENAFNGLSNEFIVSLFVIGIILLIISFILILPTSLKIRNLANEIGEEVKFAKSSYLLKKLTIYGGIQLLFQVIIIGFMAYLVVF</sequence>
<dbReference type="GeneID" id="41587681"/>
<keyword evidence="1" id="KW-0472">Membrane</keyword>
<dbReference type="AlphaFoldDB" id="A0A1N5SWE7"/>
<reference evidence="2 3" key="1">
    <citation type="submission" date="2016-04" db="EMBL/GenBank/DDBJ databases">
        <authorList>
            <person name="Evans L.H."/>
            <person name="Alamgir A."/>
            <person name="Owens N."/>
            <person name="Weber N.D."/>
            <person name="Virtaneva K."/>
            <person name="Barbian K."/>
            <person name="Babar A."/>
            <person name="Rosenke K."/>
        </authorList>
    </citation>
    <scope>NUCLEOTIDE SEQUENCE [LARGE SCALE GENOMIC DNA]</scope>
    <source>
        <strain evidence="3">S5(T) (JCM 30642 \VKM B-2941)</strain>
    </source>
</reference>
<name>A0A1N5SWE7_9ARCH</name>
<dbReference type="EMBL" id="LT671858">
    <property type="protein sequence ID" value="SIM40370.1"/>
    <property type="molecule type" value="Genomic_DNA"/>
</dbReference>
<accession>A0A1N5SWE7</accession>
<feature type="transmembrane region" description="Helical" evidence="1">
    <location>
        <begin position="82"/>
        <end position="101"/>
    </location>
</feature>
<gene>
    <name evidence="2" type="ORF">CSP5_0378</name>
</gene>
<keyword evidence="1" id="KW-0812">Transmembrane</keyword>
<protein>
    <submittedName>
        <fullName evidence="2">Multipass membrane protein</fullName>
    </submittedName>
</protein>
<dbReference type="RefSeq" id="WP_148689551.1">
    <property type="nucleotide sequence ID" value="NZ_LT671858.1"/>
</dbReference>
<proteinExistence type="predicted"/>
<dbReference type="Proteomes" id="UP000195607">
    <property type="component" value="Chromosome I"/>
</dbReference>